<dbReference type="CDD" id="cd06571">
    <property type="entry name" value="Bac_DnaA_C"/>
    <property type="match status" value="1"/>
</dbReference>
<dbReference type="InterPro" id="IPR024633">
    <property type="entry name" value="DnaA_N_dom"/>
</dbReference>
<feature type="region of interest" description="Domain I, interacts with DnaA modulators" evidence="8">
    <location>
        <begin position="1"/>
        <end position="105"/>
    </location>
</feature>
<keyword evidence="7 8" id="KW-0238">DNA-binding</keyword>
<feature type="region of interest" description="Domain IV, binds dsDNA" evidence="8">
    <location>
        <begin position="367"/>
        <end position="488"/>
    </location>
</feature>
<feature type="domain" description="AAA+ ATPase" evidence="12">
    <location>
        <begin position="183"/>
        <end position="311"/>
    </location>
</feature>
<dbReference type="NCBIfam" id="NF010686">
    <property type="entry name" value="PRK14086.1"/>
    <property type="match status" value="1"/>
</dbReference>
<comment type="domain">
    <text evidence="8">Domain I is involved in oligomerization and binding regulators, domain II is flexibile and of varying length in different bacteria, domain III forms the AAA+ region, while domain IV binds dsDNA.</text>
</comment>
<evidence type="ECO:0000259" key="12">
    <source>
        <dbReference type="SMART" id="SM00382"/>
    </source>
</evidence>
<organism evidence="14 15">
    <name type="scientific">Propionispira arboris</name>
    <dbReference type="NCBI Taxonomy" id="84035"/>
    <lineage>
        <taxon>Bacteria</taxon>
        <taxon>Bacillati</taxon>
        <taxon>Bacillota</taxon>
        <taxon>Negativicutes</taxon>
        <taxon>Selenomonadales</taxon>
        <taxon>Selenomonadaceae</taxon>
        <taxon>Propionispira</taxon>
    </lineage>
</organism>
<evidence type="ECO:0000259" key="13">
    <source>
        <dbReference type="SMART" id="SM00760"/>
    </source>
</evidence>
<keyword evidence="15" id="KW-1185">Reference proteome</keyword>
<evidence type="ECO:0000256" key="4">
    <source>
        <dbReference type="ARBA" id="ARBA00022741"/>
    </source>
</evidence>
<accession>A0A1H7BA22</accession>
<gene>
    <name evidence="8" type="primary">dnaA</name>
    <name evidence="14" type="ORF">SAMN05660742_11541</name>
</gene>
<dbReference type="Proteomes" id="UP000199662">
    <property type="component" value="Unassembled WGS sequence"/>
</dbReference>
<dbReference type="GO" id="GO:0005737">
    <property type="term" value="C:cytoplasm"/>
    <property type="evidence" value="ECO:0007669"/>
    <property type="project" value="UniProtKB-SubCell"/>
</dbReference>
<dbReference type="GO" id="GO:0003688">
    <property type="term" value="F:DNA replication origin binding"/>
    <property type="evidence" value="ECO:0007669"/>
    <property type="project" value="UniProtKB-UniRule"/>
</dbReference>
<evidence type="ECO:0000256" key="8">
    <source>
        <dbReference type="HAMAP-Rule" id="MF_00377"/>
    </source>
</evidence>
<dbReference type="SUPFAM" id="SSF48295">
    <property type="entry name" value="TrpR-like"/>
    <property type="match status" value="1"/>
</dbReference>
<dbReference type="Pfam" id="PF00308">
    <property type="entry name" value="Bac_DnaA"/>
    <property type="match status" value="1"/>
</dbReference>
<dbReference type="InterPro" id="IPR013159">
    <property type="entry name" value="DnaA_C"/>
</dbReference>
<dbReference type="InterPro" id="IPR013317">
    <property type="entry name" value="DnaA_dom"/>
</dbReference>
<dbReference type="Gene3D" id="3.40.50.300">
    <property type="entry name" value="P-loop containing nucleotide triphosphate hydrolases"/>
    <property type="match status" value="1"/>
</dbReference>
<dbReference type="SMART" id="SM00760">
    <property type="entry name" value="Bac_DnaA_C"/>
    <property type="match status" value="1"/>
</dbReference>
<keyword evidence="2 8" id="KW-0963">Cytoplasm</keyword>
<dbReference type="NCBIfam" id="TIGR00362">
    <property type="entry name" value="DnaA"/>
    <property type="match status" value="1"/>
</dbReference>
<feature type="region of interest" description="Domain III, AAA+ region" evidence="8">
    <location>
        <begin position="150"/>
        <end position="366"/>
    </location>
</feature>
<evidence type="ECO:0000256" key="1">
    <source>
        <dbReference type="ARBA" id="ARBA00006583"/>
    </source>
</evidence>
<dbReference type="GO" id="GO:0008289">
    <property type="term" value="F:lipid binding"/>
    <property type="evidence" value="ECO:0007669"/>
    <property type="project" value="UniProtKB-KW"/>
</dbReference>
<dbReference type="GO" id="GO:0005886">
    <property type="term" value="C:plasma membrane"/>
    <property type="evidence" value="ECO:0007669"/>
    <property type="project" value="TreeGrafter"/>
</dbReference>
<comment type="caution">
    <text evidence="8">Lacks conserved residue(s) required for the propagation of feature annotation.</text>
</comment>
<feature type="domain" description="Chromosomal replication initiator DnaA C-terminal" evidence="13">
    <location>
        <begin position="395"/>
        <end position="464"/>
    </location>
</feature>
<dbReference type="Pfam" id="PF11638">
    <property type="entry name" value="DnaA_N"/>
    <property type="match status" value="1"/>
</dbReference>
<dbReference type="FunFam" id="1.10.8.60:FF:000003">
    <property type="entry name" value="Chromosomal replication initiator protein DnaA"/>
    <property type="match status" value="1"/>
</dbReference>
<dbReference type="InterPro" id="IPR001957">
    <property type="entry name" value="Chromosome_initiator_DnaA"/>
</dbReference>
<comment type="subcellular location">
    <subcellularLocation>
        <location evidence="8">Cytoplasm</location>
    </subcellularLocation>
</comment>
<evidence type="ECO:0000256" key="11">
    <source>
        <dbReference type="RuleBase" id="RU004227"/>
    </source>
</evidence>
<dbReference type="InterPro" id="IPR027417">
    <property type="entry name" value="P-loop_NTPase"/>
</dbReference>
<dbReference type="FunFam" id="1.10.1750.10:FF:000002">
    <property type="entry name" value="Chromosomal replication initiator protein DnaA"/>
    <property type="match status" value="1"/>
</dbReference>
<dbReference type="Gene3D" id="1.10.1750.10">
    <property type="match status" value="1"/>
</dbReference>
<dbReference type="AlphaFoldDB" id="A0A1H7BA22"/>
<dbReference type="GO" id="GO:0005524">
    <property type="term" value="F:ATP binding"/>
    <property type="evidence" value="ECO:0007669"/>
    <property type="project" value="UniProtKB-UniRule"/>
</dbReference>
<dbReference type="PROSITE" id="PS01008">
    <property type="entry name" value="DNAA"/>
    <property type="match status" value="1"/>
</dbReference>
<dbReference type="EMBL" id="FNZK01000015">
    <property type="protein sequence ID" value="SEJ73137.1"/>
    <property type="molecule type" value="Genomic_DNA"/>
</dbReference>
<dbReference type="PRINTS" id="PR00051">
    <property type="entry name" value="DNAA"/>
</dbReference>
<dbReference type="PANTHER" id="PTHR30050">
    <property type="entry name" value="CHROMOSOMAL REPLICATION INITIATOR PROTEIN DNAA"/>
    <property type="match status" value="1"/>
</dbReference>
<sequence>MDQTQLNANWEQILTKLEDSLSQIVCETWLKPLIPLSLTTTTLELGTPTGFSKEWIEKHYIPFIVDASYEVTKARLAIDITSLNTELNNNQSEIPLPQTLSRPAASLQEQKDTANISYQVPFQTTMLDDQNQPILQPEIPSPIAPGDSFSLNPKYVFETFVTGNSNRFAHAAALAVAESPAKVYNPFFMYGGVGLGKTHLMHAIGHKIIQNHPEMRVLYISSEKFTNELINSIRDGKPEAFRQKYRNIDVLLVDDIQFLSKKEHTQEEFFHTFNTLHDANKQIIISSDRHPREIQTLEDRLRSRFEWGLITDIQAPDLETRIAILRKKALIESLNVPNDVMVYIASRIDNNIRELEGALTRVVAYASLNNQLVTNELAAEALKDVYPTDKTKQITLELIQEIVASYFKIKVDELLVKKRTRNLAFPRQIAMYLCRELTDSSLPRIGEMFGGRDHTTVIHAHDKICRERNEDIKLNNIIKELIQRIESM</sequence>
<dbReference type="Gene3D" id="1.10.8.60">
    <property type="match status" value="1"/>
</dbReference>
<dbReference type="STRING" id="84035.SAMN05660742_11541"/>
<comment type="subunit">
    <text evidence="8">Oligomerizes as a right-handed, spiral filament on DNA at oriC.</text>
</comment>
<dbReference type="SUPFAM" id="SSF52540">
    <property type="entry name" value="P-loop containing nucleoside triphosphate hydrolases"/>
    <property type="match status" value="1"/>
</dbReference>
<dbReference type="RefSeq" id="WP_091833058.1">
    <property type="nucleotide sequence ID" value="NZ_FNZK01000015.1"/>
</dbReference>
<dbReference type="GO" id="GO:0006275">
    <property type="term" value="P:regulation of DNA replication"/>
    <property type="evidence" value="ECO:0007669"/>
    <property type="project" value="UniProtKB-UniRule"/>
</dbReference>
<evidence type="ECO:0000256" key="3">
    <source>
        <dbReference type="ARBA" id="ARBA00022705"/>
    </source>
</evidence>
<evidence type="ECO:0000313" key="15">
    <source>
        <dbReference type="Proteomes" id="UP000199662"/>
    </source>
</evidence>
<reference evidence="14 15" key="1">
    <citation type="submission" date="2016-10" db="EMBL/GenBank/DDBJ databases">
        <authorList>
            <person name="de Groot N.N."/>
        </authorList>
    </citation>
    <scope>NUCLEOTIDE SEQUENCE [LARGE SCALE GENOMIC DNA]</scope>
    <source>
        <strain evidence="14 15">DSM 2179</strain>
    </source>
</reference>
<evidence type="ECO:0000313" key="14">
    <source>
        <dbReference type="EMBL" id="SEJ73137.1"/>
    </source>
</evidence>
<dbReference type="Pfam" id="PF08299">
    <property type="entry name" value="Bac_DnaA_C"/>
    <property type="match status" value="1"/>
</dbReference>
<feature type="binding site" evidence="8">
    <location>
        <position position="196"/>
    </location>
    <ligand>
        <name>ATP</name>
        <dbReference type="ChEBI" id="CHEBI:30616"/>
    </ligand>
</feature>
<protein>
    <recommendedName>
        <fullName evidence="8 9">Chromosomal replication initiator protein DnaA</fullName>
    </recommendedName>
</protein>
<dbReference type="Gene3D" id="3.30.300.180">
    <property type="match status" value="1"/>
</dbReference>
<feature type="binding site" evidence="8">
    <location>
        <position position="198"/>
    </location>
    <ligand>
        <name>ATP</name>
        <dbReference type="ChEBI" id="CHEBI:30616"/>
    </ligand>
</feature>
<dbReference type="GO" id="GO:0006270">
    <property type="term" value="P:DNA replication initiation"/>
    <property type="evidence" value="ECO:0007669"/>
    <property type="project" value="UniProtKB-UniRule"/>
</dbReference>
<dbReference type="InterPro" id="IPR020591">
    <property type="entry name" value="Chromosome_initiator_DnaA-like"/>
</dbReference>
<dbReference type="HAMAP" id="MF_00377">
    <property type="entry name" value="DnaA_bact"/>
    <property type="match status" value="1"/>
</dbReference>
<dbReference type="InterPro" id="IPR010921">
    <property type="entry name" value="Trp_repressor/repl_initiator"/>
</dbReference>
<proteinExistence type="inferred from homology"/>
<comment type="function">
    <text evidence="8 10">Plays an essential role in the initiation and regulation of chromosomal replication. ATP-DnaA binds to the origin of replication (oriC) to initiate formation of the DNA replication initiation complex once per cell cycle. Binds the DnaA box (a 9 base pair repeat at the origin) and separates the double-stranded (ds)DNA. Forms a right-handed helical filament on oriC DNA; dsDNA binds to the exterior of the filament while single-stranded (ss)DNA is stabiized in the filament's interior. The ATP-DnaA-oriC complex binds and stabilizes one strand of the AT-rich DNA unwinding element (DUE), permitting loading of DNA polymerase. After initiation quickly degrades to an ADP-DnaA complex that is not apt for DNA replication. Binds acidic phospholipids.</text>
</comment>
<evidence type="ECO:0000256" key="7">
    <source>
        <dbReference type="ARBA" id="ARBA00023125"/>
    </source>
</evidence>
<keyword evidence="5 8" id="KW-0067">ATP-binding</keyword>
<feature type="binding site" evidence="8">
    <location>
        <position position="194"/>
    </location>
    <ligand>
        <name>ATP</name>
        <dbReference type="ChEBI" id="CHEBI:30616"/>
    </ligand>
</feature>
<keyword evidence="3 8" id="KW-0235">DNA replication</keyword>
<feature type="binding site" evidence="8">
    <location>
        <position position="197"/>
    </location>
    <ligand>
        <name>ATP</name>
        <dbReference type="ChEBI" id="CHEBI:30616"/>
    </ligand>
</feature>
<dbReference type="InterPro" id="IPR003593">
    <property type="entry name" value="AAA+_ATPase"/>
</dbReference>
<dbReference type="FunFam" id="3.40.50.300:FF:000150">
    <property type="entry name" value="Chromosomal replication initiator protein DnaA"/>
    <property type="match status" value="1"/>
</dbReference>
<evidence type="ECO:0000256" key="2">
    <source>
        <dbReference type="ARBA" id="ARBA00022490"/>
    </source>
</evidence>
<evidence type="ECO:0000256" key="9">
    <source>
        <dbReference type="NCBIfam" id="TIGR00362"/>
    </source>
</evidence>
<evidence type="ECO:0000256" key="5">
    <source>
        <dbReference type="ARBA" id="ARBA00022840"/>
    </source>
</evidence>
<evidence type="ECO:0000256" key="6">
    <source>
        <dbReference type="ARBA" id="ARBA00023121"/>
    </source>
</evidence>
<keyword evidence="4 8" id="KW-0547">Nucleotide-binding</keyword>
<dbReference type="InterPro" id="IPR038454">
    <property type="entry name" value="DnaA_N_sf"/>
</dbReference>
<evidence type="ECO:0000256" key="10">
    <source>
        <dbReference type="RuleBase" id="RU000577"/>
    </source>
</evidence>
<dbReference type="SMART" id="SM00382">
    <property type="entry name" value="AAA"/>
    <property type="match status" value="1"/>
</dbReference>
<dbReference type="InterPro" id="IPR018312">
    <property type="entry name" value="Chromosome_initiator_DnaA_CS"/>
</dbReference>
<dbReference type="CDD" id="cd00009">
    <property type="entry name" value="AAA"/>
    <property type="match status" value="1"/>
</dbReference>
<name>A0A1H7BA22_9FIRM</name>
<keyword evidence="6 8" id="KW-0446">Lipid-binding</keyword>
<comment type="similarity">
    <text evidence="1 8 11">Belongs to the DnaA family.</text>
</comment>
<dbReference type="PANTHER" id="PTHR30050:SF2">
    <property type="entry name" value="CHROMOSOMAL REPLICATION INITIATOR PROTEIN DNAA"/>
    <property type="match status" value="1"/>
</dbReference>